<accession>A0A178Z4I5</accession>
<feature type="transmembrane region" description="Helical" evidence="6">
    <location>
        <begin position="475"/>
        <end position="499"/>
    </location>
</feature>
<feature type="transmembrane region" description="Helical" evidence="6">
    <location>
        <begin position="327"/>
        <end position="345"/>
    </location>
</feature>
<dbReference type="PANTHER" id="PTHR23502:SF23">
    <property type="entry name" value="FLUCONAZOLE RESISTANCE PROTEIN 1"/>
    <property type="match status" value="1"/>
</dbReference>
<comment type="subcellular location">
    <subcellularLocation>
        <location evidence="1">Membrane</location>
        <topology evidence="1">Multi-pass membrane protein</topology>
    </subcellularLocation>
</comment>
<dbReference type="GO" id="GO:0015244">
    <property type="term" value="F:fluconazole transmembrane transporter activity"/>
    <property type="evidence" value="ECO:0007669"/>
    <property type="project" value="TreeGrafter"/>
</dbReference>
<dbReference type="RefSeq" id="XP_018688025.1">
    <property type="nucleotide sequence ID" value="XM_018842612.1"/>
</dbReference>
<keyword evidence="4 6" id="KW-0472">Membrane</keyword>
<name>A0A178Z4I5_9EURO</name>
<evidence type="ECO:0000256" key="4">
    <source>
        <dbReference type="ARBA" id="ARBA00023136"/>
    </source>
</evidence>
<keyword evidence="3 6" id="KW-1133">Transmembrane helix</keyword>
<evidence type="ECO:0000256" key="1">
    <source>
        <dbReference type="ARBA" id="ARBA00004141"/>
    </source>
</evidence>
<comment type="caution">
    <text evidence="7">The sequence shown here is derived from an EMBL/GenBank/DDBJ whole genome shotgun (WGS) entry which is preliminary data.</text>
</comment>
<organism evidence="7 8">
    <name type="scientific">Fonsecaea erecta</name>
    <dbReference type="NCBI Taxonomy" id="1367422"/>
    <lineage>
        <taxon>Eukaryota</taxon>
        <taxon>Fungi</taxon>
        <taxon>Dikarya</taxon>
        <taxon>Ascomycota</taxon>
        <taxon>Pezizomycotina</taxon>
        <taxon>Eurotiomycetes</taxon>
        <taxon>Chaetothyriomycetidae</taxon>
        <taxon>Chaetothyriales</taxon>
        <taxon>Herpotrichiellaceae</taxon>
        <taxon>Fonsecaea</taxon>
    </lineage>
</organism>
<dbReference type="Proteomes" id="UP000078343">
    <property type="component" value="Unassembled WGS sequence"/>
</dbReference>
<dbReference type="PANTHER" id="PTHR23502">
    <property type="entry name" value="MAJOR FACILITATOR SUPERFAMILY"/>
    <property type="match status" value="1"/>
</dbReference>
<sequence length="575" mass="63106">MAKFLRDTPLGQLIRLVSQGHLLQYPEDGNGLEILNNKRSQPVNPAAEPPATAEADPEVLAKKGTNVEDLVIVDWYSPTDPENPRNFSTTKKLWSSFVIFLYTFVVYCTSSITTPSYPYIAPQHGLGETAVSLILALYVLGYALGPLLFAPLSEIPWIGRNIPYWASFLPFLAFSIALTQVQDLNFATICVLRFFQGYFGSPILATGAASYDDLFDEFESPYGYMLWLGAMYAGPAVGPLLSGYAVVRDFRWPYWEVAIMAGGLFPLVLLLPETSADYILLQRAKRMRNLTRKPEYRAPSEIKRLNIAKVFTDAMIKPTEIAIKDPAIAFVTVYGGIVYATYYSYFEAFPLVYHDRYGFSAGGIGLIFLSAIIGGGICAVIYALYLQLYFTPRARAEVKRVASAAAAANDVSHPQSDATGPQRLHINAAIPQERWLIPSIPFSVLCPAGLFLFAWTATATAHDANGTAHPTFHWIVPTIGIALFSGGSYVVFQCTIIYISLSYRKYFASLSATYDMSRGSMAAGVVMGSRAVFVSWGVDKGVSVLAGVSAAGVLGMLFLWKYGAVLRSRSTFAER</sequence>
<reference evidence="7 8" key="1">
    <citation type="submission" date="2016-04" db="EMBL/GenBank/DDBJ databases">
        <title>Draft genome of Fonsecaea erecta CBS 125763.</title>
        <authorList>
            <person name="Weiss V.A."/>
            <person name="Vicente V.A."/>
            <person name="Raittz R.T."/>
            <person name="Moreno L.F."/>
            <person name="De Souza E.M."/>
            <person name="Pedrosa F.O."/>
            <person name="Steffens M.B."/>
            <person name="Faoro H."/>
            <person name="Tadra-Sfeir M.Z."/>
            <person name="Najafzadeh M.J."/>
            <person name="Felipe M.S."/>
            <person name="Teixeira M."/>
            <person name="Sun J."/>
            <person name="Xi L."/>
            <person name="Gomes R."/>
            <person name="De Azevedo C.M."/>
            <person name="Salgado C.G."/>
            <person name="Da Silva M.B."/>
            <person name="Nascimento M.F."/>
            <person name="Queiroz-Telles F."/>
            <person name="Attili D.S."/>
            <person name="Gorbushina A."/>
        </authorList>
    </citation>
    <scope>NUCLEOTIDE SEQUENCE [LARGE SCALE GENOMIC DNA]</scope>
    <source>
        <strain evidence="7 8">CBS 125763</strain>
    </source>
</reference>
<feature type="transmembrane region" description="Helical" evidence="6">
    <location>
        <begin position="132"/>
        <end position="150"/>
    </location>
</feature>
<protein>
    <recommendedName>
        <fullName evidence="9">Major facilitator superfamily (MFS) profile domain-containing protein</fullName>
    </recommendedName>
</protein>
<proteinExistence type="predicted"/>
<feature type="transmembrane region" description="Helical" evidence="6">
    <location>
        <begin position="93"/>
        <end position="112"/>
    </location>
</feature>
<dbReference type="GeneID" id="30015274"/>
<keyword evidence="2 6" id="KW-0812">Transmembrane</keyword>
<evidence type="ECO:0000256" key="3">
    <source>
        <dbReference type="ARBA" id="ARBA00022989"/>
    </source>
</evidence>
<feature type="transmembrane region" description="Helical" evidence="6">
    <location>
        <begin position="435"/>
        <end position="455"/>
    </location>
</feature>
<dbReference type="GO" id="GO:0005886">
    <property type="term" value="C:plasma membrane"/>
    <property type="evidence" value="ECO:0007669"/>
    <property type="project" value="TreeGrafter"/>
</dbReference>
<dbReference type="GO" id="GO:1990961">
    <property type="term" value="P:xenobiotic detoxification by transmembrane export across the plasma membrane"/>
    <property type="evidence" value="ECO:0007669"/>
    <property type="project" value="TreeGrafter"/>
</dbReference>
<evidence type="ECO:0000313" key="7">
    <source>
        <dbReference type="EMBL" id="OAP54658.1"/>
    </source>
</evidence>
<dbReference type="EMBL" id="LVYI01000013">
    <property type="protein sequence ID" value="OAP54658.1"/>
    <property type="molecule type" value="Genomic_DNA"/>
</dbReference>
<feature type="compositionally biased region" description="Low complexity" evidence="5">
    <location>
        <begin position="42"/>
        <end position="54"/>
    </location>
</feature>
<evidence type="ECO:0000256" key="2">
    <source>
        <dbReference type="ARBA" id="ARBA00022692"/>
    </source>
</evidence>
<feature type="region of interest" description="Disordered" evidence="5">
    <location>
        <begin position="34"/>
        <end position="59"/>
    </location>
</feature>
<feature type="transmembrane region" description="Helical" evidence="6">
    <location>
        <begin position="162"/>
        <end position="180"/>
    </location>
</feature>
<evidence type="ECO:0008006" key="9">
    <source>
        <dbReference type="Google" id="ProtNLM"/>
    </source>
</evidence>
<dbReference type="InterPro" id="IPR011701">
    <property type="entry name" value="MFS"/>
</dbReference>
<dbReference type="OrthoDB" id="4133405at2759"/>
<dbReference type="AlphaFoldDB" id="A0A178Z4I5"/>
<evidence type="ECO:0000313" key="8">
    <source>
        <dbReference type="Proteomes" id="UP000078343"/>
    </source>
</evidence>
<feature type="transmembrane region" description="Helical" evidence="6">
    <location>
        <begin position="186"/>
        <end position="211"/>
    </location>
</feature>
<gene>
    <name evidence="7" type="ORF">AYL99_11106</name>
</gene>
<evidence type="ECO:0000256" key="5">
    <source>
        <dbReference type="SAM" id="MobiDB-lite"/>
    </source>
</evidence>
<feature type="transmembrane region" description="Helical" evidence="6">
    <location>
        <begin position="544"/>
        <end position="560"/>
    </location>
</feature>
<feature type="transmembrane region" description="Helical" evidence="6">
    <location>
        <begin position="223"/>
        <end position="245"/>
    </location>
</feature>
<feature type="transmembrane region" description="Helical" evidence="6">
    <location>
        <begin position="357"/>
        <end position="385"/>
    </location>
</feature>
<evidence type="ECO:0000256" key="6">
    <source>
        <dbReference type="SAM" id="Phobius"/>
    </source>
</evidence>
<feature type="transmembrane region" description="Helical" evidence="6">
    <location>
        <begin position="257"/>
        <end position="281"/>
    </location>
</feature>
<dbReference type="Gene3D" id="1.20.1250.20">
    <property type="entry name" value="MFS general substrate transporter like domains"/>
    <property type="match status" value="1"/>
</dbReference>
<dbReference type="Pfam" id="PF07690">
    <property type="entry name" value="MFS_1"/>
    <property type="match status" value="1"/>
</dbReference>
<dbReference type="InterPro" id="IPR036259">
    <property type="entry name" value="MFS_trans_sf"/>
</dbReference>
<dbReference type="SUPFAM" id="SSF103473">
    <property type="entry name" value="MFS general substrate transporter"/>
    <property type="match status" value="1"/>
</dbReference>
<keyword evidence="8" id="KW-1185">Reference proteome</keyword>